<keyword evidence="3" id="KW-1185">Reference proteome</keyword>
<dbReference type="Proteomes" id="UP001592582">
    <property type="component" value="Unassembled WGS sequence"/>
</dbReference>
<feature type="transmembrane region" description="Helical" evidence="1">
    <location>
        <begin position="38"/>
        <end position="55"/>
    </location>
</feature>
<sequence>MSPKLIFGREPVLWLALVAVIVKFISAFLFHVSVDQQAVINAAAAAVLGLLIALSTRDGVNAAILGFIQAFVALAVGFGLHLDADHQALLMSLATAVLAMFTRTQVTAPVTQADLTKAA</sequence>
<evidence type="ECO:0008006" key="4">
    <source>
        <dbReference type="Google" id="ProtNLM"/>
    </source>
</evidence>
<reference evidence="2 3" key="1">
    <citation type="submission" date="2024-09" db="EMBL/GenBank/DDBJ databases">
        <authorList>
            <person name="Lee S.D."/>
        </authorList>
    </citation>
    <scope>NUCLEOTIDE SEQUENCE [LARGE SCALE GENOMIC DNA]</scope>
    <source>
        <strain evidence="2 3">N1-1</strain>
    </source>
</reference>
<feature type="transmembrane region" description="Helical" evidence="1">
    <location>
        <begin position="62"/>
        <end position="82"/>
    </location>
</feature>
<evidence type="ECO:0000256" key="1">
    <source>
        <dbReference type="SAM" id="Phobius"/>
    </source>
</evidence>
<feature type="transmembrane region" description="Helical" evidence="1">
    <location>
        <begin position="12"/>
        <end position="32"/>
    </location>
</feature>
<dbReference type="RefSeq" id="WP_380508303.1">
    <property type="nucleotide sequence ID" value="NZ_JBHEZX010000005.1"/>
</dbReference>
<comment type="caution">
    <text evidence="2">The sequence shown here is derived from an EMBL/GenBank/DDBJ whole genome shotgun (WGS) entry which is preliminary data.</text>
</comment>
<organism evidence="2 3">
    <name type="scientific">Streptacidiphilus alkalitolerans</name>
    <dbReference type="NCBI Taxonomy" id="3342712"/>
    <lineage>
        <taxon>Bacteria</taxon>
        <taxon>Bacillati</taxon>
        <taxon>Actinomycetota</taxon>
        <taxon>Actinomycetes</taxon>
        <taxon>Kitasatosporales</taxon>
        <taxon>Streptomycetaceae</taxon>
        <taxon>Streptacidiphilus</taxon>
    </lineage>
</organism>
<accession>A0ABV6V9W9</accession>
<name>A0ABV6V9W9_9ACTN</name>
<dbReference type="EMBL" id="JBHEZX010000005">
    <property type="protein sequence ID" value="MFC1410519.1"/>
    <property type="molecule type" value="Genomic_DNA"/>
</dbReference>
<keyword evidence="1" id="KW-0472">Membrane</keyword>
<gene>
    <name evidence="2" type="ORF">ACEZDG_14725</name>
</gene>
<proteinExistence type="predicted"/>
<evidence type="ECO:0000313" key="3">
    <source>
        <dbReference type="Proteomes" id="UP001592582"/>
    </source>
</evidence>
<keyword evidence="1" id="KW-0812">Transmembrane</keyword>
<keyword evidence="1" id="KW-1133">Transmembrane helix</keyword>
<evidence type="ECO:0000313" key="2">
    <source>
        <dbReference type="EMBL" id="MFC1410519.1"/>
    </source>
</evidence>
<protein>
    <recommendedName>
        <fullName evidence="4">Holin</fullName>
    </recommendedName>
</protein>